<evidence type="ECO:0000313" key="2">
    <source>
        <dbReference type="Proteomes" id="UP001279734"/>
    </source>
</evidence>
<dbReference type="EMBL" id="BSYO01000031">
    <property type="protein sequence ID" value="GMH26787.1"/>
    <property type="molecule type" value="Genomic_DNA"/>
</dbReference>
<protein>
    <submittedName>
        <fullName evidence="1">Uncharacterized protein</fullName>
    </submittedName>
</protein>
<dbReference type="AlphaFoldDB" id="A0AAD3Y2A6"/>
<proteinExistence type="predicted"/>
<gene>
    <name evidence="1" type="ORF">Nepgr_028630</name>
</gene>
<comment type="caution">
    <text evidence="1">The sequence shown here is derived from an EMBL/GenBank/DDBJ whole genome shotgun (WGS) entry which is preliminary data.</text>
</comment>
<evidence type="ECO:0000313" key="1">
    <source>
        <dbReference type="EMBL" id="GMH26787.1"/>
    </source>
</evidence>
<keyword evidence="2" id="KW-1185">Reference proteome</keyword>
<sequence length="121" mass="13499">MRFSVFVTVSVSVLIGEIKGTIEGTSREHICYHAVFSLAAAHSTRVAKKLKTLAPNTQISMSCNYFTQRSKPFLPHLLISRQKSVLSFHLAMHVDPAILLISRHHNKVQASALGHEYAFLL</sequence>
<accession>A0AAD3Y2A6</accession>
<organism evidence="1 2">
    <name type="scientific">Nepenthes gracilis</name>
    <name type="common">Slender pitcher plant</name>
    <dbReference type="NCBI Taxonomy" id="150966"/>
    <lineage>
        <taxon>Eukaryota</taxon>
        <taxon>Viridiplantae</taxon>
        <taxon>Streptophyta</taxon>
        <taxon>Embryophyta</taxon>
        <taxon>Tracheophyta</taxon>
        <taxon>Spermatophyta</taxon>
        <taxon>Magnoliopsida</taxon>
        <taxon>eudicotyledons</taxon>
        <taxon>Gunneridae</taxon>
        <taxon>Pentapetalae</taxon>
        <taxon>Caryophyllales</taxon>
        <taxon>Nepenthaceae</taxon>
        <taxon>Nepenthes</taxon>
    </lineage>
</organism>
<reference evidence="1" key="1">
    <citation type="submission" date="2023-05" db="EMBL/GenBank/DDBJ databases">
        <title>Nepenthes gracilis genome sequencing.</title>
        <authorList>
            <person name="Fukushima K."/>
        </authorList>
    </citation>
    <scope>NUCLEOTIDE SEQUENCE</scope>
    <source>
        <strain evidence="1">SING2019-196</strain>
    </source>
</reference>
<name>A0AAD3Y2A6_NEPGR</name>
<dbReference type="Proteomes" id="UP001279734">
    <property type="component" value="Unassembled WGS sequence"/>
</dbReference>